<protein>
    <submittedName>
        <fullName evidence="1">Uncharacterized protein</fullName>
    </submittedName>
</protein>
<keyword evidence="2" id="KW-1185">Reference proteome</keyword>
<dbReference type="EMBL" id="SLVX01000049">
    <property type="protein sequence ID" value="TCN32204.1"/>
    <property type="molecule type" value="Genomic_DNA"/>
</dbReference>
<reference evidence="1 2" key="1">
    <citation type="submission" date="2019-03" db="EMBL/GenBank/DDBJ databases">
        <title>Genomic Encyclopedia of Type Strains, Phase IV (KMG-IV): sequencing the most valuable type-strain genomes for metagenomic binning, comparative biology and taxonomic classification.</title>
        <authorList>
            <person name="Goeker M."/>
        </authorList>
    </citation>
    <scope>NUCLEOTIDE SEQUENCE [LARGE SCALE GENOMIC DNA]</scope>
    <source>
        <strain evidence="1 2">DSM 18401</strain>
    </source>
</reference>
<proteinExistence type="predicted"/>
<evidence type="ECO:0000313" key="1">
    <source>
        <dbReference type="EMBL" id="TCN32204.1"/>
    </source>
</evidence>
<comment type="caution">
    <text evidence="1">The sequence shown here is derived from an EMBL/GenBank/DDBJ whole genome shotgun (WGS) entry which is preliminary data.</text>
</comment>
<name>A0A4R2C1I9_SHIGR</name>
<dbReference type="AlphaFoldDB" id="A0A4R2C1I9"/>
<accession>A0A4R2C1I9</accession>
<evidence type="ECO:0000313" key="2">
    <source>
        <dbReference type="Proteomes" id="UP000295351"/>
    </source>
</evidence>
<dbReference type="RefSeq" id="WP_160872154.1">
    <property type="nucleotide sequence ID" value="NZ_BAABEI010000001.1"/>
</dbReference>
<dbReference type="Proteomes" id="UP000295351">
    <property type="component" value="Unassembled WGS sequence"/>
</dbReference>
<organism evidence="1 2">
    <name type="scientific">Shinella granuli</name>
    <dbReference type="NCBI Taxonomy" id="323621"/>
    <lineage>
        <taxon>Bacteria</taxon>
        <taxon>Pseudomonadati</taxon>
        <taxon>Pseudomonadota</taxon>
        <taxon>Alphaproteobacteria</taxon>
        <taxon>Hyphomicrobiales</taxon>
        <taxon>Rhizobiaceae</taxon>
        <taxon>Shinella</taxon>
    </lineage>
</organism>
<gene>
    <name evidence="1" type="ORF">EV665_14910</name>
</gene>
<sequence length="52" mass="6250">MNILVFIKTIVFSWLCRKEGNDEIDFSAGYTEPWIEQSFRDFECQMKSDQPR</sequence>